<accession>A0ACC6SUY0</accession>
<gene>
    <name evidence="1" type="ORF">NKI81_06150</name>
</gene>
<comment type="caution">
    <text evidence="1">The sequence shown here is derived from an EMBL/GenBank/DDBJ whole genome shotgun (WGS) entry which is preliminary data.</text>
</comment>
<proteinExistence type="predicted"/>
<evidence type="ECO:0000313" key="2">
    <source>
        <dbReference type="Proteomes" id="UP001480082"/>
    </source>
</evidence>
<organism evidence="1 2">
    <name type="scientific">Mesorhizobium australicum</name>
    <dbReference type="NCBI Taxonomy" id="536018"/>
    <lineage>
        <taxon>Bacteria</taxon>
        <taxon>Pseudomonadati</taxon>
        <taxon>Pseudomonadota</taxon>
        <taxon>Alphaproteobacteria</taxon>
        <taxon>Hyphomicrobiales</taxon>
        <taxon>Phyllobacteriaceae</taxon>
        <taxon>Mesorhizobium</taxon>
    </lineage>
</organism>
<dbReference type="EMBL" id="JAMYRI010000003">
    <property type="protein sequence ID" value="MER9283542.1"/>
    <property type="molecule type" value="Genomic_DNA"/>
</dbReference>
<reference evidence="1 2" key="1">
    <citation type="journal article" date="2024" name="Proc. Natl. Acad. Sci. U.S.A.">
        <title>The evolutionary genomics of adaptation to stress in wild rhizobium bacteria.</title>
        <authorList>
            <person name="Kehlet-Delgado H."/>
            <person name="Montoya A.P."/>
            <person name="Jensen K.T."/>
            <person name="Wendlandt C.E."/>
            <person name="Dexheimer C."/>
            <person name="Roberts M."/>
            <person name="Torres Martinez L."/>
            <person name="Friesen M.L."/>
            <person name="Griffitts J.S."/>
            <person name="Porter S.S."/>
        </authorList>
    </citation>
    <scope>NUCLEOTIDE SEQUENCE [LARGE SCALE GENOMIC DNA]</scope>
    <source>
        <strain evidence="1 2">M0468</strain>
    </source>
</reference>
<name>A0ACC6SUY0_9HYPH</name>
<sequence length="55" mass="6424">MADLQKDDEKKFNETVQRMLKTPPKHHSDSNPTPTKREHIKRTLGAQKSTDKNHE</sequence>
<dbReference type="Proteomes" id="UP001480082">
    <property type="component" value="Unassembled WGS sequence"/>
</dbReference>
<evidence type="ECO:0000313" key="1">
    <source>
        <dbReference type="EMBL" id="MER9283542.1"/>
    </source>
</evidence>
<protein>
    <submittedName>
        <fullName evidence="1">Uncharacterized protein</fullName>
    </submittedName>
</protein>
<keyword evidence="2" id="KW-1185">Reference proteome</keyword>